<dbReference type="GO" id="GO:0003700">
    <property type="term" value="F:DNA-binding transcription factor activity"/>
    <property type="evidence" value="ECO:0007669"/>
    <property type="project" value="TreeGrafter"/>
</dbReference>
<feature type="compositionally biased region" description="Polar residues" evidence="2">
    <location>
        <begin position="124"/>
        <end position="134"/>
    </location>
</feature>
<dbReference type="SUPFAM" id="SSF47413">
    <property type="entry name" value="lambda repressor-like DNA-binding domains"/>
    <property type="match status" value="1"/>
</dbReference>
<accession>A0A1H0QSA5</accession>
<dbReference type="PROSITE" id="PS50943">
    <property type="entry name" value="HTH_CROC1"/>
    <property type="match status" value="1"/>
</dbReference>
<keyword evidence="1" id="KW-0238">DNA-binding</keyword>
<dbReference type="AlphaFoldDB" id="A0A1H0QSA5"/>
<dbReference type="InterPro" id="IPR001387">
    <property type="entry name" value="Cro/C1-type_HTH"/>
</dbReference>
<gene>
    <name evidence="4" type="ORF">SAMN04515671_3210</name>
</gene>
<proteinExistence type="predicted"/>
<evidence type="ECO:0000256" key="2">
    <source>
        <dbReference type="SAM" id="MobiDB-lite"/>
    </source>
</evidence>
<evidence type="ECO:0000313" key="5">
    <source>
        <dbReference type="Proteomes" id="UP000198741"/>
    </source>
</evidence>
<evidence type="ECO:0000313" key="4">
    <source>
        <dbReference type="EMBL" id="SDP19609.1"/>
    </source>
</evidence>
<dbReference type="PANTHER" id="PTHR46797:SF1">
    <property type="entry name" value="METHYLPHOSPHONATE SYNTHASE"/>
    <property type="match status" value="1"/>
</dbReference>
<feature type="region of interest" description="Disordered" evidence="2">
    <location>
        <begin position="94"/>
        <end position="134"/>
    </location>
</feature>
<dbReference type="PANTHER" id="PTHR46797">
    <property type="entry name" value="HTH-TYPE TRANSCRIPTIONAL REGULATOR"/>
    <property type="match status" value="1"/>
</dbReference>
<dbReference type="InterPro" id="IPR050807">
    <property type="entry name" value="TransReg_Diox_bact_type"/>
</dbReference>
<evidence type="ECO:0000259" key="3">
    <source>
        <dbReference type="PROSITE" id="PS50943"/>
    </source>
</evidence>
<organism evidence="4 5">
    <name type="scientific">Nakamurella panacisegetis</name>
    <dbReference type="NCBI Taxonomy" id="1090615"/>
    <lineage>
        <taxon>Bacteria</taxon>
        <taxon>Bacillati</taxon>
        <taxon>Actinomycetota</taxon>
        <taxon>Actinomycetes</taxon>
        <taxon>Nakamurellales</taxon>
        <taxon>Nakamurellaceae</taxon>
        <taxon>Nakamurella</taxon>
    </lineage>
</organism>
<dbReference type="Gene3D" id="1.10.260.40">
    <property type="entry name" value="lambda repressor-like DNA-binding domains"/>
    <property type="match status" value="1"/>
</dbReference>
<dbReference type="GO" id="GO:0003677">
    <property type="term" value="F:DNA binding"/>
    <property type="evidence" value="ECO:0007669"/>
    <property type="project" value="UniProtKB-KW"/>
</dbReference>
<dbReference type="CDD" id="cd00093">
    <property type="entry name" value="HTH_XRE"/>
    <property type="match status" value="1"/>
</dbReference>
<keyword evidence="5" id="KW-1185">Reference proteome</keyword>
<dbReference type="GO" id="GO:0005829">
    <property type="term" value="C:cytosol"/>
    <property type="evidence" value="ECO:0007669"/>
    <property type="project" value="TreeGrafter"/>
</dbReference>
<evidence type="ECO:0000256" key="1">
    <source>
        <dbReference type="ARBA" id="ARBA00023125"/>
    </source>
</evidence>
<feature type="domain" description="HTH cro/C1-type" evidence="3">
    <location>
        <begin position="31"/>
        <end position="85"/>
    </location>
</feature>
<name>A0A1H0QSA5_9ACTN</name>
<dbReference type="Proteomes" id="UP000198741">
    <property type="component" value="Chromosome I"/>
</dbReference>
<dbReference type="InterPro" id="IPR010982">
    <property type="entry name" value="Lambda_DNA-bd_dom_sf"/>
</dbReference>
<protein>
    <submittedName>
        <fullName evidence="4">Helix-turn-helix</fullName>
    </submittedName>
</protein>
<dbReference type="EMBL" id="LT629710">
    <property type="protein sequence ID" value="SDP19609.1"/>
    <property type="molecule type" value="Genomic_DNA"/>
</dbReference>
<dbReference type="SMART" id="SM00530">
    <property type="entry name" value="HTH_XRE"/>
    <property type="match status" value="1"/>
</dbReference>
<reference evidence="4 5" key="1">
    <citation type="submission" date="2016-10" db="EMBL/GenBank/DDBJ databases">
        <authorList>
            <person name="de Groot N.N."/>
        </authorList>
    </citation>
    <scope>NUCLEOTIDE SEQUENCE [LARGE SCALE GENOMIC DNA]</scope>
    <source>
        <strain evidence="5">P4-7,KCTC 19426,CECT 7604</strain>
    </source>
</reference>
<dbReference type="OrthoDB" id="3188736at2"/>
<sequence>MDADQESQVVELFPRRRRPEPLWRELVGQVLRSERIEQGRTLQQVAERAGLSPQYLSEVERGRKDSSSEMLESICGAMGLRLSDLLSASSRTLHGVSAHPGRPTTMPAVKPAGPTVRPAARPTTRPSGVTSMAA</sequence>
<dbReference type="RefSeq" id="WP_090477465.1">
    <property type="nucleotide sequence ID" value="NZ_LT629710.1"/>
</dbReference>
<dbReference type="Pfam" id="PF01381">
    <property type="entry name" value="HTH_3"/>
    <property type="match status" value="1"/>
</dbReference>
<dbReference type="STRING" id="1090615.SAMN04515671_3210"/>